<gene>
    <name evidence="1" type="ORF">EVAR_89747_1</name>
</gene>
<protein>
    <submittedName>
        <fullName evidence="1">Uncharacterized protein</fullName>
    </submittedName>
</protein>
<keyword evidence="2" id="KW-1185">Reference proteome</keyword>
<evidence type="ECO:0000313" key="2">
    <source>
        <dbReference type="Proteomes" id="UP000299102"/>
    </source>
</evidence>
<evidence type="ECO:0000313" key="1">
    <source>
        <dbReference type="EMBL" id="GBP70432.1"/>
    </source>
</evidence>
<dbReference type="Proteomes" id="UP000299102">
    <property type="component" value="Unassembled WGS sequence"/>
</dbReference>
<accession>A0A4C1Y6H2</accession>
<name>A0A4C1Y6H2_EUMVA</name>
<sequence>MAGSAPGAGTKEPRPGTAQPSTALAVTILLCVYHRTVLWSTRSHHQNGLVQHHTLTEYGHEERASRFPTIRPLPFHQLNFLSIRRHLLSGASLTFAESTLTTSFYFDDVKLKRADEFLQPE</sequence>
<dbReference type="AlphaFoldDB" id="A0A4C1Y6H2"/>
<proteinExistence type="predicted"/>
<reference evidence="1 2" key="1">
    <citation type="journal article" date="2019" name="Commun. Biol.">
        <title>The bagworm genome reveals a unique fibroin gene that provides high tensile strength.</title>
        <authorList>
            <person name="Kono N."/>
            <person name="Nakamura H."/>
            <person name="Ohtoshi R."/>
            <person name="Tomita M."/>
            <person name="Numata K."/>
            <person name="Arakawa K."/>
        </authorList>
    </citation>
    <scope>NUCLEOTIDE SEQUENCE [LARGE SCALE GENOMIC DNA]</scope>
</reference>
<comment type="caution">
    <text evidence="1">The sequence shown here is derived from an EMBL/GenBank/DDBJ whole genome shotgun (WGS) entry which is preliminary data.</text>
</comment>
<organism evidence="1 2">
    <name type="scientific">Eumeta variegata</name>
    <name type="common">Bagworm moth</name>
    <name type="synonym">Eumeta japonica</name>
    <dbReference type="NCBI Taxonomy" id="151549"/>
    <lineage>
        <taxon>Eukaryota</taxon>
        <taxon>Metazoa</taxon>
        <taxon>Ecdysozoa</taxon>
        <taxon>Arthropoda</taxon>
        <taxon>Hexapoda</taxon>
        <taxon>Insecta</taxon>
        <taxon>Pterygota</taxon>
        <taxon>Neoptera</taxon>
        <taxon>Endopterygota</taxon>
        <taxon>Lepidoptera</taxon>
        <taxon>Glossata</taxon>
        <taxon>Ditrysia</taxon>
        <taxon>Tineoidea</taxon>
        <taxon>Psychidae</taxon>
        <taxon>Oiketicinae</taxon>
        <taxon>Eumeta</taxon>
    </lineage>
</organism>
<dbReference type="EMBL" id="BGZK01001073">
    <property type="protein sequence ID" value="GBP70432.1"/>
    <property type="molecule type" value="Genomic_DNA"/>
</dbReference>